<dbReference type="AlphaFoldDB" id="A0ABD4KZP3"/>
<evidence type="ECO:0000259" key="2">
    <source>
        <dbReference type="Pfam" id="PF13476"/>
    </source>
</evidence>
<feature type="domain" description="Rad50/SbcC-type AAA" evidence="2">
    <location>
        <begin position="20"/>
        <end position="239"/>
    </location>
</feature>
<dbReference type="Gene3D" id="3.40.50.300">
    <property type="entry name" value="P-loop containing nucleotide triphosphate hydrolases"/>
    <property type="match status" value="1"/>
</dbReference>
<dbReference type="RefSeq" id="WP_198057246.1">
    <property type="nucleotide sequence ID" value="NZ_JAEDAF010000003.1"/>
</dbReference>
<evidence type="ECO:0000313" key="3">
    <source>
        <dbReference type="EMBL" id="MBH8579518.1"/>
    </source>
</evidence>
<proteinExistence type="predicted"/>
<organism evidence="3 4">
    <name type="scientific">Bisbaumannia pacifica</name>
    <dbReference type="NCBI Taxonomy" id="77098"/>
    <lineage>
        <taxon>Bacteria</taxon>
        <taxon>Pseudomonadati</taxon>
        <taxon>Pseudomonadota</taxon>
        <taxon>Gammaproteobacteria</taxon>
        <taxon>Oceanospirillales</taxon>
        <taxon>Halomonadaceae</taxon>
        <taxon>Bisbaumannia</taxon>
    </lineage>
</organism>
<reference evidence="3 4" key="1">
    <citation type="submission" date="2020-12" db="EMBL/GenBank/DDBJ databases">
        <title>Draft genome sequence of Halomonas pacifica strain CARE-V15.</title>
        <authorList>
            <person name="Vignesh N."/>
            <person name="Thabitha A."/>
            <person name="Saravanan R."/>
            <person name="Manigandan V."/>
        </authorList>
    </citation>
    <scope>NUCLEOTIDE SEQUENCE [LARGE SCALE GENOMIC DNA]</scope>
    <source>
        <strain evidence="3 4">CARE-V15</strain>
    </source>
</reference>
<keyword evidence="1" id="KW-0175">Coiled coil</keyword>
<dbReference type="Proteomes" id="UP000651738">
    <property type="component" value="Unassembled WGS sequence"/>
</dbReference>
<evidence type="ECO:0000256" key="1">
    <source>
        <dbReference type="SAM" id="Coils"/>
    </source>
</evidence>
<comment type="caution">
    <text evidence="3">The sequence shown here is derived from an EMBL/GenBank/DDBJ whole genome shotgun (WGS) entry which is preliminary data.</text>
</comment>
<dbReference type="EMBL" id="JAEDAF010000003">
    <property type="protein sequence ID" value="MBH8579518.1"/>
    <property type="molecule type" value="Genomic_DNA"/>
</dbReference>
<gene>
    <name evidence="3" type="ORF">I7V36_05350</name>
</gene>
<name>A0ABD4KZP3_9GAMM</name>
<feature type="coiled-coil region" evidence="1">
    <location>
        <begin position="348"/>
        <end position="382"/>
    </location>
</feature>
<dbReference type="Pfam" id="PF13476">
    <property type="entry name" value="AAA_23"/>
    <property type="match status" value="1"/>
</dbReference>
<evidence type="ECO:0000313" key="4">
    <source>
        <dbReference type="Proteomes" id="UP000651738"/>
    </source>
</evidence>
<dbReference type="InterPro" id="IPR027417">
    <property type="entry name" value="P-loop_NTPase"/>
</dbReference>
<protein>
    <submittedName>
        <fullName evidence="3">AAA family ATPase</fullName>
    </submittedName>
</protein>
<feature type="coiled-coil region" evidence="1">
    <location>
        <begin position="191"/>
        <end position="238"/>
    </location>
</feature>
<sequence>MGVVLERLISCGINVPDALIEFSSPSCLIRGPSDTGKSYIRDCLWYLLGGDKIPKEIPESKGYDTLLLQFSDIVGQQYTIKRSLFGGDISLYSSTIEEVSNESLVAENLGDLFVRLSGAEGKQLLRSKSKKGGVTGGDLRHWSLISQPAMISEEPTSGAPTSQTQRKASFSLFLTGKDDSSFVLDPSKDEKVRIKALLESTEENIKRIQSEIPEENSRDEIEDAILKLNDALALLDEEQKVRSTELREVRGSLKEKNSSINKIISRLSQSEAMVSRLSLLDSKYSSDLERLLSVGDTVAIFDSLEVSPCLLCGTSIEEQVDRRFLDSKTIQSYRDAALAEARKIEKLREGLLHALEVEKEAVDDLKDQYRSISMDLECIENQEKYIVERSQHEVSENPSELAERKSDYLSQLRFFDELERLQNEHSRLLGLIPEKRSKPIKRHADSDSKSVGEMVLEILHQWGFKEIETASLESNECDVKIDGRPRLSYGAGKRGIFLSATIVALMQHAISRGYPHLGVVVLDSPIKSYSDPENISDVTTSPNVLRNSFYKWLANREEGGQVIVLENEPILQDTSSILNPIEFSGSLEEGRFGFYPSL</sequence>
<dbReference type="InterPro" id="IPR038729">
    <property type="entry name" value="Rad50/SbcC_AAA"/>
</dbReference>
<accession>A0ABD4KZP3</accession>